<proteinExistence type="predicted"/>
<dbReference type="OrthoDB" id="9875647at2"/>
<evidence type="ECO:0000256" key="1">
    <source>
        <dbReference type="SAM" id="SignalP"/>
    </source>
</evidence>
<gene>
    <name evidence="2" type="ordered locus">TERTU_0324</name>
</gene>
<dbReference type="RefSeq" id="WP_015818812.1">
    <property type="nucleotide sequence ID" value="NC_012997.1"/>
</dbReference>
<feature type="signal peptide" evidence="1">
    <location>
        <begin position="1"/>
        <end position="31"/>
    </location>
</feature>
<dbReference type="STRING" id="377629.TERTU_0324"/>
<dbReference type="AlphaFoldDB" id="C5BM67"/>
<protein>
    <submittedName>
        <fullName evidence="2">Uncharacterized protein</fullName>
    </submittedName>
</protein>
<feature type="chain" id="PRO_5002946480" evidence="1">
    <location>
        <begin position="32"/>
        <end position="542"/>
    </location>
</feature>
<accession>C5BM67</accession>
<keyword evidence="3" id="KW-1185">Reference proteome</keyword>
<reference evidence="2 3" key="1">
    <citation type="journal article" date="2009" name="PLoS ONE">
        <title>The complete genome of Teredinibacter turnerae T7901: an intracellular endosymbiont of marine wood-boring bivalves (shipworms).</title>
        <authorList>
            <person name="Yang J.C."/>
            <person name="Madupu R."/>
            <person name="Durkin A.S."/>
            <person name="Ekborg N.A."/>
            <person name="Pedamallu C.S."/>
            <person name="Hostetler J.B."/>
            <person name="Radune D."/>
            <person name="Toms B.S."/>
            <person name="Henrissat B."/>
            <person name="Coutinho P.M."/>
            <person name="Schwarz S."/>
            <person name="Field L."/>
            <person name="Trindade-Silva A.E."/>
            <person name="Soares C.A.G."/>
            <person name="Elshahawi S."/>
            <person name="Hanora A."/>
            <person name="Schmidt E.W."/>
            <person name="Haygood M.G."/>
            <person name="Posfai J."/>
            <person name="Benner J."/>
            <person name="Madinger C."/>
            <person name="Nove J."/>
            <person name="Anton B."/>
            <person name="Chaudhary K."/>
            <person name="Foster J."/>
            <person name="Holman A."/>
            <person name="Kumar S."/>
            <person name="Lessard P.A."/>
            <person name="Luyten Y.A."/>
            <person name="Slatko B."/>
            <person name="Wood N."/>
            <person name="Wu B."/>
            <person name="Teplitski M."/>
            <person name="Mougous J.D."/>
            <person name="Ward N."/>
            <person name="Eisen J.A."/>
            <person name="Badger J.H."/>
            <person name="Distel D.L."/>
        </authorList>
    </citation>
    <scope>NUCLEOTIDE SEQUENCE [LARGE SCALE GENOMIC DNA]</scope>
    <source>
        <strain evidence="3">ATCC 39867 / T7901</strain>
    </source>
</reference>
<evidence type="ECO:0000313" key="2">
    <source>
        <dbReference type="EMBL" id="ACR12700.1"/>
    </source>
</evidence>
<dbReference type="HOGENOM" id="CLU_500489_0_0_6"/>
<organism evidence="2 3">
    <name type="scientific">Teredinibacter turnerae (strain ATCC 39867 / T7901)</name>
    <dbReference type="NCBI Taxonomy" id="377629"/>
    <lineage>
        <taxon>Bacteria</taxon>
        <taxon>Pseudomonadati</taxon>
        <taxon>Pseudomonadota</taxon>
        <taxon>Gammaproteobacteria</taxon>
        <taxon>Cellvibrionales</taxon>
        <taxon>Cellvibrionaceae</taxon>
        <taxon>Teredinibacter</taxon>
    </lineage>
</organism>
<sequence>MNIKHAFRTLKASVVLACLTLSFTPITQAQATYDVSFEFSEADSIATWHPFQVDYSAGDFALSYEQETLGITPAWQNGDAVFAITGLESPLDFTQAKIIADIKFDDSYFHETDAGYETSLARATVVLVDVQGRYALGEIQSPSIENKSTFTTVTLLQGAITLNYADAEFDITNVASVGVGLISVNYGPIATGLAQFDNIGIDLDGAAGEPTNLLDFPVMHSGWDHNWITSSTRSTSQGVKGKSTLIFRNSETQGKDVEIYHHLPWNLNLAQGRVSFNLSLPPQFETLTEGVKVLLVDAQGKTAQVYGISASELNFNSPVSVIIDSVAQRDFITMDDGFDLTQVESLTVTIELPAENTLLSGILVVDSFYLQLSPKFAKNFYNPVKPQNFSAAELYPWVIETSNTPDYESLHNFSASDSEMVATLNWQPEESEIWLVHSWATPVNLSTGYITQRFYIPARETASGMSINLEIADSFGNRKNKTLLTMDGTITGGWVVIKIPTVEFADSIDLNFPSYLNIVITRGSALGHSGVLKFNAPSFSAN</sequence>
<name>C5BM67_TERTT</name>
<keyword evidence="1" id="KW-0732">Signal</keyword>
<dbReference type="eggNOG" id="ENOG5030T16">
    <property type="taxonomic scope" value="Bacteria"/>
</dbReference>
<dbReference type="KEGG" id="ttu:TERTU_0324"/>
<dbReference type="Proteomes" id="UP000009080">
    <property type="component" value="Chromosome"/>
</dbReference>
<dbReference type="EMBL" id="CP001614">
    <property type="protein sequence ID" value="ACR12700.1"/>
    <property type="molecule type" value="Genomic_DNA"/>
</dbReference>
<evidence type="ECO:0000313" key="3">
    <source>
        <dbReference type="Proteomes" id="UP000009080"/>
    </source>
</evidence>